<dbReference type="AlphaFoldDB" id="A0A7X5UST0"/>
<feature type="transmembrane region" description="Helical" evidence="1">
    <location>
        <begin position="38"/>
        <end position="55"/>
    </location>
</feature>
<evidence type="ECO:0000256" key="1">
    <source>
        <dbReference type="SAM" id="Phobius"/>
    </source>
</evidence>
<dbReference type="Pfam" id="PF06197">
    <property type="entry name" value="DUF998"/>
    <property type="match status" value="1"/>
</dbReference>
<feature type="transmembrane region" description="Helical" evidence="1">
    <location>
        <begin position="62"/>
        <end position="83"/>
    </location>
</feature>
<sequence length="142" mass="14965">MAAGVAFVLAGVFVIDPGTYSPAGVSTERTWHGLLHDIVGPIAFAAIAAAVVVLLRRFTRWIGWTAAAAVVALWMAAGAVNGLDYAGVWSPAPAGLFQRLSILVGFGYLAWTAWRIRSEVAQRPEHAAGTGDAYASREPSSR</sequence>
<proteinExistence type="predicted"/>
<keyword evidence="1" id="KW-1133">Transmembrane helix</keyword>
<keyword evidence="3" id="KW-1185">Reference proteome</keyword>
<keyword evidence="1" id="KW-0812">Transmembrane</keyword>
<dbReference type="InterPro" id="IPR009339">
    <property type="entry name" value="DUF998"/>
</dbReference>
<accession>A0A7X5UST0</accession>
<evidence type="ECO:0000313" key="3">
    <source>
        <dbReference type="Proteomes" id="UP000545493"/>
    </source>
</evidence>
<dbReference type="EMBL" id="JAAOYM010000001">
    <property type="protein sequence ID" value="NIJ13520.1"/>
    <property type="molecule type" value="Genomic_DNA"/>
</dbReference>
<name>A0A7X5UST0_9PSEU</name>
<gene>
    <name evidence="2" type="ORF">FHU38_003864</name>
</gene>
<comment type="caution">
    <text evidence="2">The sequence shown here is derived from an EMBL/GenBank/DDBJ whole genome shotgun (WGS) entry which is preliminary data.</text>
</comment>
<organism evidence="2 3">
    <name type="scientific">Saccharomonospora amisosensis</name>
    <dbReference type="NCBI Taxonomy" id="1128677"/>
    <lineage>
        <taxon>Bacteria</taxon>
        <taxon>Bacillati</taxon>
        <taxon>Actinomycetota</taxon>
        <taxon>Actinomycetes</taxon>
        <taxon>Pseudonocardiales</taxon>
        <taxon>Pseudonocardiaceae</taxon>
        <taxon>Saccharomonospora</taxon>
    </lineage>
</organism>
<reference evidence="2 3" key="1">
    <citation type="submission" date="2020-03" db="EMBL/GenBank/DDBJ databases">
        <title>Sequencing the genomes of 1000 actinobacteria strains.</title>
        <authorList>
            <person name="Klenk H.-P."/>
        </authorList>
    </citation>
    <scope>NUCLEOTIDE SEQUENCE [LARGE SCALE GENOMIC DNA]</scope>
    <source>
        <strain evidence="2 3">DSM 45685</strain>
    </source>
</reference>
<protein>
    <submittedName>
        <fullName evidence="2">Putative membrane protein YphA (DoxX/SURF4 family)</fullName>
    </submittedName>
</protein>
<feature type="transmembrane region" description="Helical" evidence="1">
    <location>
        <begin position="95"/>
        <end position="114"/>
    </location>
</feature>
<evidence type="ECO:0000313" key="2">
    <source>
        <dbReference type="EMBL" id="NIJ13520.1"/>
    </source>
</evidence>
<keyword evidence="1" id="KW-0472">Membrane</keyword>
<dbReference type="Proteomes" id="UP000545493">
    <property type="component" value="Unassembled WGS sequence"/>
</dbReference>